<evidence type="ECO:0000313" key="2">
    <source>
        <dbReference type="Proteomes" id="UP000584642"/>
    </source>
</evidence>
<proteinExistence type="predicted"/>
<accession>A0ABX2TD66</accession>
<sequence length="82" mass="9220">MPPAIFKPFRIQFARPRAIRPGRSERDVHAEALKRFVSANGMAGDLHSINPSSAYGILEVHCTERLARRVMDMPEVETVMEG</sequence>
<keyword evidence="2" id="KW-1185">Reference proteome</keyword>
<organism evidence="1 2">
    <name type="scientific">Azospirillum oleiclasticum</name>
    <dbReference type="NCBI Taxonomy" id="2735135"/>
    <lineage>
        <taxon>Bacteria</taxon>
        <taxon>Pseudomonadati</taxon>
        <taxon>Pseudomonadota</taxon>
        <taxon>Alphaproteobacteria</taxon>
        <taxon>Rhodospirillales</taxon>
        <taxon>Azospirillaceae</taxon>
        <taxon>Azospirillum</taxon>
    </lineage>
</organism>
<dbReference type="Proteomes" id="UP000584642">
    <property type="component" value="Unassembled WGS sequence"/>
</dbReference>
<evidence type="ECO:0008006" key="3">
    <source>
        <dbReference type="Google" id="ProtNLM"/>
    </source>
</evidence>
<evidence type="ECO:0000313" key="1">
    <source>
        <dbReference type="EMBL" id="NYZ20660.1"/>
    </source>
</evidence>
<name>A0ABX2TD66_9PROT</name>
<gene>
    <name evidence="1" type="ORF">HND93_13140</name>
</gene>
<comment type="caution">
    <text evidence="1">The sequence shown here is derived from an EMBL/GenBank/DDBJ whole genome shotgun (WGS) entry which is preliminary data.</text>
</comment>
<protein>
    <recommendedName>
        <fullName evidence="3">DUF2007 domain-containing protein</fullName>
    </recommendedName>
</protein>
<dbReference type="EMBL" id="JABFDB010000008">
    <property type="protein sequence ID" value="NYZ20660.1"/>
    <property type="molecule type" value="Genomic_DNA"/>
</dbReference>
<reference evidence="1 2" key="1">
    <citation type="submission" date="2020-05" db="EMBL/GenBank/DDBJ databases">
        <title>Azospirillum oleiclasticum sp. nov, a nitrogen-fixing and heavy crude oil-emulsifying bacterium isolated from the crude oil of Yumen Oilfield.</title>
        <authorList>
            <person name="Wu D."/>
            <person name="Cai M."/>
            <person name="Zhang X."/>
        </authorList>
    </citation>
    <scope>NUCLEOTIDE SEQUENCE [LARGE SCALE GENOMIC DNA]</scope>
    <source>
        <strain evidence="1 2">ROY-1-1-2</strain>
    </source>
</reference>